<keyword evidence="3" id="KW-1185">Reference proteome</keyword>
<reference evidence="2 3" key="1">
    <citation type="journal article" date="2018" name="Cell">
        <title>The Chara Genome: Secondary Complexity and Implications for Plant Terrestrialization.</title>
        <authorList>
            <person name="Nishiyama T."/>
            <person name="Sakayama H."/>
            <person name="Vries J.D."/>
            <person name="Buschmann H."/>
            <person name="Saint-Marcoux D."/>
            <person name="Ullrich K.K."/>
            <person name="Haas F.B."/>
            <person name="Vanderstraeten L."/>
            <person name="Becker D."/>
            <person name="Lang D."/>
            <person name="Vosolsobe S."/>
            <person name="Rombauts S."/>
            <person name="Wilhelmsson P.K.I."/>
            <person name="Janitza P."/>
            <person name="Kern R."/>
            <person name="Heyl A."/>
            <person name="Rumpler F."/>
            <person name="Villalobos L.I.A.C."/>
            <person name="Clay J.M."/>
            <person name="Skokan R."/>
            <person name="Toyoda A."/>
            <person name="Suzuki Y."/>
            <person name="Kagoshima H."/>
            <person name="Schijlen E."/>
            <person name="Tajeshwar N."/>
            <person name="Catarino B."/>
            <person name="Hetherington A.J."/>
            <person name="Saltykova A."/>
            <person name="Bonnot C."/>
            <person name="Breuninger H."/>
            <person name="Symeonidi A."/>
            <person name="Radhakrishnan G.V."/>
            <person name="Van Nieuwerburgh F."/>
            <person name="Deforce D."/>
            <person name="Chang C."/>
            <person name="Karol K.G."/>
            <person name="Hedrich R."/>
            <person name="Ulvskov P."/>
            <person name="Glockner G."/>
            <person name="Delwiche C.F."/>
            <person name="Petrasek J."/>
            <person name="Van de Peer Y."/>
            <person name="Friml J."/>
            <person name="Beilby M."/>
            <person name="Dolan L."/>
            <person name="Kohara Y."/>
            <person name="Sugano S."/>
            <person name="Fujiyama A."/>
            <person name="Delaux P.-M."/>
            <person name="Quint M."/>
            <person name="TheiBen G."/>
            <person name="Hagemann M."/>
            <person name="Harholt J."/>
            <person name="Dunand C."/>
            <person name="Zachgo S."/>
            <person name="Langdale J."/>
            <person name="Maumus F."/>
            <person name="Straeten D.V.D."/>
            <person name="Gould S.B."/>
            <person name="Rensing S.A."/>
        </authorList>
    </citation>
    <scope>NUCLEOTIDE SEQUENCE [LARGE SCALE GENOMIC DNA]</scope>
    <source>
        <strain evidence="2 3">S276</strain>
    </source>
</reference>
<dbReference type="Gramene" id="GBG78789">
    <property type="protein sequence ID" value="GBG78789"/>
    <property type="gene ID" value="CBR_g28013"/>
</dbReference>
<dbReference type="OrthoDB" id="1921208at2759"/>
<dbReference type="EMBL" id="BFEA01000303">
    <property type="protein sequence ID" value="GBG78789.1"/>
    <property type="molecule type" value="Genomic_DNA"/>
</dbReference>
<dbReference type="Proteomes" id="UP000265515">
    <property type="component" value="Unassembled WGS sequence"/>
</dbReference>
<evidence type="ECO:0000313" key="3">
    <source>
        <dbReference type="Proteomes" id="UP000265515"/>
    </source>
</evidence>
<dbReference type="Gene3D" id="2.60.120.10">
    <property type="entry name" value="Jelly Rolls"/>
    <property type="match status" value="1"/>
</dbReference>
<protein>
    <recommendedName>
        <fullName evidence="1">Cupin type-1 domain-containing protein</fullName>
    </recommendedName>
</protein>
<dbReference type="AlphaFoldDB" id="A0A388L8Z7"/>
<dbReference type="PANTHER" id="PTHR31238">
    <property type="entry name" value="GERMIN-LIKE PROTEIN SUBFAMILY 3 MEMBER 3"/>
    <property type="match status" value="1"/>
</dbReference>
<dbReference type="SUPFAM" id="SSF51182">
    <property type="entry name" value="RmlC-like cupins"/>
    <property type="match status" value="1"/>
</dbReference>
<dbReference type="InterPro" id="IPR006045">
    <property type="entry name" value="Cupin_1"/>
</dbReference>
<evidence type="ECO:0000313" key="2">
    <source>
        <dbReference type="EMBL" id="GBG78789.1"/>
    </source>
</evidence>
<dbReference type="InterPro" id="IPR014710">
    <property type="entry name" value="RmlC-like_jellyroll"/>
</dbReference>
<proteinExistence type="predicted"/>
<accession>A0A388L8Z7</accession>
<organism evidence="2 3">
    <name type="scientific">Chara braunii</name>
    <name type="common">Braun's stonewort</name>
    <dbReference type="NCBI Taxonomy" id="69332"/>
    <lineage>
        <taxon>Eukaryota</taxon>
        <taxon>Viridiplantae</taxon>
        <taxon>Streptophyta</taxon>
        <taxon>Charophyceae</taxon>
        <taxon>Charales</taxon>
        <taxon>Characeae</taxon>
        <taxon>Chara</taxon>
    </lineage>
</organism>
<feature type="domain" description="Cupin type-1" evidence="1">
    <location>
        <begin position="2"/>
        <end position="71"/>
    </location>
</feature>
<dbReference type="Pfam" id="PF00190">
    <property type="entry name" value="Cupin_1"/>
    <property type="match status" value="1"/>
</dbReference>
<dbReference type="InterPro" id="IPR011051">
    <property type="entry name" value="RmlC_Cupin_sf"/>
</dbReference>
<name>A0A388L8Z7_CHABU</name>
<comment type="caution">
    <text evidence="2">The sequence shown here is derived from an EMBL/GenBank/DDBJ whole genome shotgun (WGS) entry which is preliminary data.</text>
</comment>
<gene>
    <name evidence="2" type="ORF">CBR_g28013</name>
</gene>
<evidence type="ECO:0000259" key="1">
    <source>
        <dbReference type="Pfam" id="PF00190"/>
    </source>
</evidence>
<sequence>MLGFVDTKSRLRVNVLKPGDIALIPQGWWHFHMNIGKEACQSLSAFSSEEAGVIVTHSALLTVPDAVLRATTASKHCEFGRREKEVDDQEGCAGTMQISSVSFCATKRRT</sequence>